<dbReference type="PANTHER" id="PTHR22950">
    <property type="entry name" value="AMINO ACID TRANSPORTER"/>
    <property type="match status" value="1"/>
</dbReference>
<comment type="caution">
    <text evidence="8">The sequence shown here is derived from an EMBL/GenBank/DDBJ whole genome shotgun (WGS) entry which is preliminary data.</text>
</comment>
<evidence type="ECO:0000256" key="6">
    <source>
        <dbReference type="SAM" id="Phobius"/>
    </source>
</evidence>
<accession>A0A642V3N9</accession>
<evidence type="ECO:0000313" key="9">
    <source>
        <dbReference type="Proteomes" id="UP000761534"/>
    </source>
</evidence>
<evidence type="ECO:0000256" key="5">
    <source>
        <dbReference type="ARBA" id="ARBA00023136"/>
    </source>
</evidence>
<keyword evidence="9" id="KW-1185">Reference proteome</keyword>
<feature type="transmembrane region" description="Helical" evidence="6">
    <location>
        <begin position="264"/>
        <end position="285"/>
    </location>
</feature>
<feature type="transmembrane region" description="Helical" evidence="6">
    <location>
        <begin position="305"/>
        <end position="324"/>
    </location>
</feature>
<comment type="subcellular location">
    <subcellularLocation>
        <location evidence="1">Membrane</location>
        <topology evidence="1">Multi-pass membrane protein</topology>
    </subcellularLocation>
</comment>
<evidence type="ECO:0000256" key="4">
    <source>
        <dbReference type="ARBA" id="ARBA00022989"/>
    </source>
</evidence>
<comment type="similarity">
    <text evidence="2">Belongs to the amino acid/polyamine transporter 2 family.</text>
</comment>
<feature type="transmembrane region" description="Helical" evidence="6">
    <location>
        <begin position="345"/>
        <end position="369"/>
    </location>
</feature>
<feature type="domain" description="Amino acid transporter transmembrane" evidence="7">
    <location>
        <begin position="40"/>
        <end position="399"/>
    </location>
</feature>
<gene>
    <name evidence="8" type="ORF">TRICI_003939</name>
</gene>
<reference evidence="8" key="1">
    <citation type="journal article" date="2019" name="G3 (Bethesda)">
        <title>Genome Assemblies of Two Rare Opportunistic Yeast Pathogens: Diutina rugosa (syn. Candida rugosa) and Trichomonascus ciferrii (syn. Candida ciferrii).</title>
        <authorList>
            <person name="Mixao V."/>
            <person name="Saus E."/>
            <person name="Hansen A.P."/>
            <person name="Lass-Florl C."/>
            <person name="Gabaldon T."/>
        </authorList>
    </citation>
    <scope>NUCLEOTIDE SEQUENCE</scope>
    <source>
        <strain evidence="8">CBS 4856</strain>
    </source>
</reference>
<evidence type="ECO:0000313" key="8">
    <source>
        <dbReference type="EMBL" id="KAA8911058.1"/>
    </source>
</evidence>
<keyword evidence="3 6" id="KW-0812">Transmembrane</keyword>
<dbReference type="GO" id="GO:0016020">
    <property type="term" value="C:membrane"/>
    <property type="evidence" value="ECO:0007669"/>
    <property type="project" value="UniProtKB-SubCell"/>
</dbReference>
<evidence type="ECO:0000259" key="7">
    <source>
        <dbReference type="Pfam" id="PF01490"/>
    </source>
</evidence>
<feature type="transmembrane region" description="Helical" evidence="6">
    <location>
        <begin position="125"/>
        <end position="147"/>
    </location>
</feature>
<feature type="transmembrane region" description="Helical" evidence="6">
    <location>
        <begin position="153"/>
        <end position="171"/>
    </location>
</feature>
<evidence type="ECO:0000256" key="3">
    <source>
        <dbReference type="ARBA" id="ARBA00022692"/>
    </source>
</evidence>
<dbReference type="OrthoDB" id="40134at2759"/>
<keyword evidence="4 6" id="KW-1133">Transmembrane helix</keyword>
<dbReference type="GO" id="GO:0015179">
    <property type="term" value="F:L-amino acid transmembrane transporter activity"/>
    <property type="evidence" value="ECO:0007669"/>
    <property type="project" value="TreeGrafter"/>
</dbReference>
<feature type="transmembrane region" description="Helical" evidence="6">
    <location>
        <begin position="67"/>
        <end position="91"/>
    </location>
</feature>
<feature type="transmembrane region" description="Helical" evidence="6">
    <location>
        <begin position="375"/>
        <end position="398"/>
    </location>
</feature>
<dbReference type="InterPro" id="IPR013057">
    <property type="entry name" value="AA_transpt_TM"/>
</dbReference>
<feature type="transmembrane region" description="Helical" evidence="6">
    <location>
        <begin position="183"/>
        <end position="207"/>
    </location>
</feature>
<keyword evidence="5 6" id="KW-0472">Membrane</keyword>
<name>A0A642V3N9_9ASCO</name>
<proteinExistence type="inferred from homology"/>
<protein>
    <recommendedName>
        <fullName evidence="7">Amino acid transporter transmembrane domain-containing protein</fullName>
    </recommendedName>
</protein>
<sequence length="478" mass="50888">MTKNVDIREEEDLGVGTVEEKRQQLNVFADTEGGPDFRGVSCLGAAALIAKAQFGLGVLGIPATFQVLGFVPGLISLCALCALVTWMGVVIGRFRLSHPQVHSIADAADLLFGPIGKEIMGFAMWLFYTLSYGAAALTLCIAFNSLTDSALCATAWLGIWSVISLLLGLVLRTMKLLQWCGYVAVVSIFFGVWVVSIACLTQSTPAAAPKGQPIDKNVQVAASGPSYAAIAAAVSTQLFSLAGSGAFFTIHAEMKDQTKYVKSLLMGQGFVVLNYIANSCVVYAKVGDYVASPALGSAGPLMMKVAYGIALPALIFTAIFQAHISAKYAMVRILRRTDHLQRNSLIHWGTWGGMLALSIVIGFVIAGAVPFFNDLLGLTGAFLGTSFTLILPGFMMLYEMANGDYPEGGSHNPLHWIKISKKTWTTSKRNMTLATVAWLGIVIGLYITVSGVYGSIAQIADKYASGQIGSAFSCQTPE</sequence>
<evidence type="ECO:0000256" key="2">
    <source>
        <dbReference type="ARBA" id="ARBA00008066"/>
    </source>
</evidence>
<dbReference type="Pfam" id="PF01490">
    <property type="entry name" value="Aa_trans"/>
    <property type="match status" value="1"/>
</dbReference>
<dbReference type="Proteomes" id="UP000761534">
    <property type="component" value="Unassembled WGS sequence"/>
</dbReference>
<dbReference type="AlphaFoldDB" id="A0A642V3N9"/>
<dbReference type="VEuPathDB" id="FungiDB:TRICI_003939"/>
<organism evidence="8 9">
    <name type="scientific">Trichomonascus ciferrii</name>
    <dbReference type="NCBI Taxonomy" id="44093"/>
    <lineage>
        <taxon>Eukaryota</taxon>
        <taxon>Fungi</taxon>
        <taxon>Dikarya</taxon>
        <taxon>Ascomycota</taxon>
        <taxon>Saccharomycotina</taxon>
        <taxon>Dipodascomycetes</taxon>
        <taxon>Dipodascales</taxon>
        <taxon>Trichomonascaceae</taxon>
        <taxon>Trichomonascus</taxon>
        <taxon>Trichomonascus ciferrii complex</taxon>
    </lineage>
</organism>
<evidence type="ECO:0000256" key="1">
    <source>
        <dbReference type="ARBA" id="ARBA00004141"/>
    </source>
</evidence>
<feature type="transmembrane region" description="Helical" evidence="6">
    <location>
        <begin position="431"/>
        <end position="453"/>
    </location>
</feature>
<feature type="transmembrane region" description="Helical" evidence="6">
    <location>
        <begin position="227"/>
        <end position="252"/>
    </location>
</feature>
<dbReference type="EMBL" id="SWFS01000295">
    <property type="protein sequence ID" value="KAA8911058.1"/>
    <property type="molecule type" value="Genomic_DNA"/>
</dbReference>
<dbReference type="PANTHER" id="PTHR22950:SF683">
    <property type="entry name" value="AMINO ACID TRANSPORTER (EUROFUNG)"/>
    <property type="match status" value="1"/>
</dbReference>